<dbReference type="Pfam" id="PF13442">
    <property type="entry name" value="Cytochrome_CBB3"/>
    <property type="match status" value="1"/>
</dbReference>
<keyword evidence="2 4" id="KW-0479">Metal-binding</keyword>
<dbReference type="Proteomes" id="UP000317421">
    <property type="component" value="Unassembled WGS sequence"/>
</dbReference>
<proteinExistence type="predicted"/>
<keyword evidence="8" id="KW-1185">Reference proteome</keyword>
<keyword evidence="1 4" id="KW-0349">Heme</keyword>
<accession>A0A5C6API8</accession>
<keyword evidence="3 4" id="KW-0408">Iron</keyword>
<evidence type="ECO:0000256" key="4">
    <source>
        <dbReference type="PROSITE-ProRule" id="PRU00433"/>
    </source>
</evidence>
<dbReference type="InterPro" id="IPR036909">
    <property type="entry name" value="Cyt_c-like_dom_sf"/>
</dbReference>
<dbReference type="AlphaFoldDB" id="A0A5C6API8"/>
<dbReference type="GO" id="GO:0020037">
    <property type="term" value="F:heme binding"/>
    <property type="evidence" value="ECO:0007669"/>
    <property type="project" value="InterPro"/>
</dbReference>
<evidence type="ECO:0000256" key="3">
    <source>
        <dbReference type="ARBA" id="ARBA00023004"/>
    </source>
</evidence>
<evidence type="ECO:0000313" key="7">
    <source>
        <dbReference type="EMBL" id="TWU00094.1"/>
    </source>
</evidence>
<evidence type="ECO:0000256" key="5">
    <source>
        <dbReference type="SAM" id="SignalP"/>
    </source>
</evidence>
<gene>
    <name evidence="7" type="ORF">Pla108_10380</name>
</gene>
<organism evidence="7 8">
    <name type="scientific">Botrimarina colliarenosi</name>
    <dbReference type="NCBI Taxonomy" id="2528001"/>
    <lineage>
        <taxon>Bacteria</taxon>
        <taxon>Pseudomonadati</taxon>
        <taxon>Planctomycetota</taxon>
        <taxon>Planctomycetia</taxon>
        <taxon>Pirellulales</taxon>
        <taxon>Lacipirellulaceae</taxon>
        <taxon>Botrimarina</taxon>
    </lineage>
</organism>
<evidence type="ECO:0000259" key="6">
    <source>
        <dbReference type="PROSITE" id="PS51007"/>
    </source>
</evidence>
<dbReference type="InterPro" id="IPR009056">
    <property type="entry name" value="Cyt_c-like_dom"/>
</dbReference>
<dbReference type="PANTHER" id="PTHR35008">
    <property type="entry name" value="BLL4482 PROTEIN-RELATED"/>
    <property type="match status" value="1"/>
</dbReference>
<dbReference type="PANTHER" id="PTHR35008:SF4">
    <property type="entry name" value="BLL4482 PROTEIN"/>
    <property type="match status" value="1"/>
</dbReference>
<dbReference type="GO" id="GO:0046872">
    <property type="term" value="F:metal ion binding"/>
    <property type="evidence" value="ECO:0007669"/>
    <property type="project" value="UniProtKB-KW"/>
</dbReference>
<sequence length="272" mass="28969" precursor="true">MKRMVCRYLPATIIAAVALTTMAVGESPQEDVIRSTSSLPPGGLGAAIELGRELVHNTSRHPLTAAYVGAALNCTSCHLDDGTHPEAATFVGVAAAYPAWSPREGRVITLEDRVLNCFMRSENGVRPPNGGEASVAISAYITWLSEGAPIKMNPNRPLGPNAVKPLQIDPQPADPTRGADLYETHCAYCHAEDGAGSDDGPPVWGERSYNRGAGLSQNAKLASWLRVAMPLDDPTLTDREALDIAAYVNSHDRPGFVLEEHLGPLPEADVVD</sequence>
<name>A0A5C6API8_9BACT</name>
<protein>
    <submittedName>
        <fullName evidence="7">Cytochrome c</fullName>
    </submittedName>
</protein>
<dbReference type="Pfam" id="PF21342">
    <property type="entry name" value="SoxA-TsdA_cyt-c"/>
    <property type="match status" value="1"/>
</dbReference>
<dbReference type="EMBL" id="SJPR01000001">
    <property type="protein sequence ID" value="TWU00094.1"/>
    <property type="molecule type" value="Genomic_DNA"/>
</dbReference>
<keyword evidence="5" id="KW-0732">Signal</keyword>
<dbReference type="RefSeq" id="WP_146443650.1">
    <property type="nucleotide sequence ID" value="NZ_SJPR01000001.1"/>
</dbReference>
<comment type="caution">
    <text evidence="7">The sequence shown here is derived from an EMBL/GenBank/DDBJ whole genome shotgun (WGS) entry which is preliminary data.</text>
</comment>
<evidence type="ECO:0000313" key="8">
    <source>
        <dbReference type="Proteomes" id="UP000317421"/>
    </source>
</evidence>
<evidence type="ECO:0000256" key="1">
    <source>
        <dbReference type="ARBA" id="ARBA00022617"/>
    </source>
</evidence>
<dbReference type="PROSITE" id="PS51007">
    <property type="entry name" value="CYTC"/>
    <property type="match status" value="1"/>
</dbReference>
<dbReference type="SUPFAM" id="SSF46626">
    <property type="entry name" value="Cytochrome c"/>
    <property type="match status" value="2"/>
</dbReference>
<feature type="signal peptide" evidence="5">
    <location>
        <begin position="1"/>
        <end position="23"/>
    </location>
</feature>
<dbReference type="OrthoDB" id="9779283at2"/>
<dbReference type="Gene3D" id="1.10.760.10">
    <property type="entry name" value="Cytochrome c-like domain"/>
    <property type="match status" value="2"/>
</dbReference>
<feature type="chain" id="PRO_5022693685" evidence="5">
    <location>
        <begin position="24"/>
        <end position="272"/>
    </location>
</feature>
<dbReference type="GO" id="GO:0009055">
    <property type="term" value="F:electron transfer activity"/>
    <property type="evidence" value="ECO:0007669"/>
    <property type="project" value="InterPro"/>
</dbReference>
<feature type="domain" description="Cytochrome c" evidence="6">
    <location>
        <begin position="173"/>
        <end position="252"/>
    </location>
</feature>
<dbReference type="InterPro" id="IPR051459">
    <property type="entry name" value="Cytochrome_c-type_DH"/>
</dbReference>
<evidence type="ECO:0000256" key="2">
    <source>
        <dbReference type="ARBA" id="ARBA00022723"/>
    </source>
</evidence>
<reference evidence="7 8" key="1">
    <citation type="submission" date="2019-02" db="EMBL/GenBank/DDBJ databases">
        <title>Deep-cultivation of Planctomycetes and their phenomic and genomic characterization uncovers novel biology.</title>
        <authorList>
            <person name="Wiegand S."/>
            <person name="Jogler M."/>
            <person name="Boedeker C."/>
            <person name="Pinto D."/>
            <person name="Vollmers J."/>
            <person name="Rivas-Marin E."/>
            <person name="Kohn T."/>
            <person name="Peeters S.H."/>
            <person name="Heuer A."/>
            <person name="Rast P."/>
            <person name="Oberbeckmann S."/>
            <person name="Bunk B."/>
            <person name="Jeske O."/>
            <person name="Meyerdierks A."/>
            <person name="Storesund J.E."/>
            <person name="Kallscheuer N."/>
            <person name="Luecker S."/>
            <person name="Lage O.M."/>
            <person name="Pohl T."/>
            <person name="Merkel B.J."/>
            <person name="Hornburger P."/>
            <person name="Mueller R.-W."/>
            <person name="Bruemmer F."/>
            <person name="Labrenz M."/>
            <person name="Spormann A.M."/>
            <person name="Op Den Camp H."/>
            <person name="Overmann J."/>
            <person name="Amann R."/>
            <person name="Jetten M.S.M."/>
            <person name="Mascher T."/>
            <person name="Medema M.H."/>
            <person name="Devos D.P."/>
            <person name="Kaster A.-K."/>
            <person name="Ovreas L."/>
            <person name="Rohde M."/>
            <person name="Galperin M.Y."/>
            <person name="Jogler C."/>
        </authorList>
    </citation>
    <scope>NUCLEOTIDE SEQUENCE [LARGE SCALE GENOMIC DNA]</scope>
    <source>
        <strain evidence="7 8">Pla108</strain>
    </source>
</reference>